<organism evidence="2 3">
    <name type="scientific">Marispirochaeta aestuarii</name>
    <dbReference type="NCBI Taxonomy" id="1963862"/>
    <lineage>
        <taxon>Bacteria</taxon>
        <taxon>Pseudomonadati</taxon>
        <taxon>Spirochaetota</taxon>
        <taxon>Spirochaetia</taxon>
        <taxon>Spirochaetales</taxon>
        <taxon>Spirochaetaceae</taxon>
        <taxon>Marispirochaeta</taxon>
    </lineage>
</organism>
<dbReference type="EMBL" id="MWQY01000060">
    <property type="protein sequence ID" value="ORC26994.1"/>
    <property type="molecule type" value="Genomic_DNA"/>
</dbReference>
<dbReference type="InterPro" id="IPR047710">
    <property type="entry name" value="Transpos_IS5-like"/>
</dbReference>
<gene>
    <name evidence="2" type="ORF">B4O97_19105</name>
</gene>
<dbReference type="PANTHER" id="PTHR33803:SF3">
    <property type="entry name" value="BLL1974 PROTEIN"/>
    <property type="match status" value="1"/>
</dbReference>
<dbReference type="Proteomes" id="UP000192343">
    <property type="component" value="Unassembled WGS sequence"/>
</dbReference>
<proteinExistence type="predicted"/>
<name>A0A1Y1RTV2_9SPIO</name>
<sequence>MEGDLYKKRIAYPEFVDFYLPFGGRLRADNRWVQMSRIIPWKEIEPRYANSFSKKKGRRAKSVRVALGALIIKEKLNVTDEETIMQIQENPYLQYFLGFESYQEDPIFEASLMVYFRKRLGSEIIAEVNELIAKKFVEKKQSKKSDKKDDSDDDQDNEGQLILDATCIPQDIRFPTDVGLLDDARKKLEGIIDTLYAESGLKKKPRTYRIRARNQYLTFARGRRRTRQQIRKATRQQLQYVRRNLKTVKELIKTVPMSTLSRKEYKDLLVIQKAYDQQMYLYREHKHSIRGKIVSLSQPHVRPIARGKARGAYEFGAKISAAI</sequence>
<feature type="non-terminal residue" evidence="2">
    <location>
        <position position="323"/>
    </location>
</feature>
<reference evidence="2 3" key="1">
    <citation type="submission" date="2017-03" db="EMBL/GenBank/DDBJ databases">
        <title>Draft Genome sequence of Marispirochaeta sp. strain JC444.</title>
        <authorList>
            <person name="Shivani Y."/>
            <person name="Subhash Y."/>
            <person name="Sasikala C."/>
            <person name="Ramana C."/>
        </authorList>
    </citation>
    <scope>NUCLEOTIDE SEQUENCE [LARGE SCALE GENOMIC DNA]</scope>
    <source>
        <strain evidence="2 3">JC444</strain>
    </source>
</reference>
<evidence type="ECO:0000313" key="2">
    <source>
        <dbReference type="EMBL" id="ORC26994.1"/>
    </source>
</evidence>
<dbReference type="NCBIfam" id="NF033578">
    <property type="entry name" value="transpos_IS5_1"/>
    <property type="match status" value="1"/>
</dbReference>
<dbReference type="InterPro" id="IPR008490">
    <property type="entry name" value="Transposase_InsH_N"/>
</dbReference>
<dbReference type="Pfam" id="PF05598">
    <property type="entry name" value="DUF772"/>
    <property type="match status" value="1"/>
</dbReference>
<protein>
    <submittedName>
        <fullName evidence="2">Transposase</fullName>
    </submittedName>
</protein>
<accession>A0A1Y1RTV2</accession>
<dbReference type="STRING" id="1963862.B4O97_19105"/>
<comment type="caution">
    <text evidence="2">The sequence shown here is derived from an EMBL/GenBank/DDBJ whole genome shotgun (WGS) entry which is preliminary data.</text>
</comment>
<evidence type="ECO:0000259" key="1">
    <source>
        <dbReference type="Pfam" id="PF05598"/>
    </source>
</evidence>
<keyword evidence="3" id="KW-1185">Reference proteome</keyword>
<feature type="domain" description="Transposase InsH N-terminal" evidence="1">
    <location>
        <begin position="25"/>
        <end position="119"/>
    </location>
</feature>
<dbReference type="AlphaFoldDB" id="A0A1Y1RTV2"/>
<dbReference type="PANTHER" id="PTHR33803">
    <property type="entry name" value="IS1478 TRANSPOSASE"/>
    <property type="match status" value="1"/>
</dbReference>
<evidence type="ECO:0000313" key="3">
    <source>
        <dbReference type="Proteomes" id="UP000192343"/>
    </source>
</evidence>